<dbReference type="GO" id="GO:0008270">
    <property type="term" value="F:zinc ion binding"/>
    <property type="evidence" value="ECO:0007669"/>
    <property type="project" value="UniProtKB-KW"/>
</dbReference>
<evidence type="ECO:0000313" key="8">
    <source>
        <dbReference type="Proteomes" id="UP001630127"/>
    </source>
</evidence>
<keyword evidence="8" id="KW-1185">Reference proteome</keyword>
<feature type="compositionally biased region" description="Low complexity" evidence="5">
    <location>
        <begin position="18"/>
        <end position="30"/>
    </location>
</feature>
<dbReference type="Gene3D" id="3.30.40.10">
    <property type="entry name" value="Zinc/RING finger domain, C3HC4 (zinc finger)"/>
    <property type="match status" value="1"/>
</dbReference>
<evidence type="ECO:0000256" key="1">
    <source>
        <dbReference type="ARBA" id="ARBA00022723"/>
    </source>
</evidence>
<dbReference type="PANTHER" id="PTHR45931">
    <property type="entry name" value="SI:CH211-59O9.10"/>
    <property type="match status" value="1"/>
</dbReference>
<organism evidence="7 8">
    <name type="scientific">Cinchona calisaya</name>
    <dbReference type="NCBI Taxonomy" id="153742"/>
    <lineage>
        <taxon>Eukaryota</taxon>
        <taxon>Viridiplantae</taxon>
        <taxon>Streptophyta</taxon>
        <taxon>Embryophyta</taxon>
        <taxon>Tracheophyta</taxon>
        <taxon>Spermatophyta</taxon>
        <taxon>Magnoliopsida</taxon>
        <taxon>eudicotyledons</taxon>
        <taxon>Gunneridae</taxon>
        <taxon>Pentapetalae</taxon>
        <taxon>asterids</taxon>
        <taxon>lamiids</taxon>
        <taxon>Gentianales</taxon>
        <taxon>Rubiaceae</taxon>
        <taxon>Cinchonoideae</taxon>
        <taxon>Cinchoneae</taxon>
        <taxon>Cinchona</taxon>
    </lineage>
</organism>
<evidence type="ECO:0000256" key="2">
    <source>
        <dbReference type="ARBA" id="ARBA00022771"/>
    </source>
</evidence>
<evidence type="ECO:0000256" key="3">
    <source>
        <dbReference type="ARBA" id="ARBA00022833"/>
    </source>
</evidence>
<feature type="region of interest" description="Disordered" evidence="5">
    <location>
        <begin position="17"/>
        <end position="56"/>
    </location>
</feature>
<dbReference type="InterPro" id="IPR001841">
    <property type="entry name" value="Znf_RING"/>
</dbReference>
<evidence type="ECO:0000259" key="6">
    <source>
        <dbReference type="PROSITE" id="PS50089"/>
    </source>
</evidence>
<keyword evidence="1" id="KW-0479">Metal-binding</keyword>
<dbReference type="SMART" id="SM00184">
    <property type="entry name" value="RING"/>
    <property type="match status" value="1"/>
</dbReference>
<keyword evidence="3" id="KW-0862">Zinc</keyword>
<dbReference type="PANTHER" id="PTHR45931:SF3">
    <property type="entry name" value="RING ZINC FINGER-CONTAINING PROTEIN"/>
    <property type="match status" value="1"/>
</dbReference>
<dbReference type="AlphaFoldDB" id="A0ABD3AMW3"/>
<accession>A0ABD3AMW3</accession>
<evidence type="ECO:0000256" key="4">
    <source>
        <dbReference type="PROSITE-ProRule" id="PRU00175"/>
    </source>
</evidence>
<protein>
    <recommendedName>
        <fullName evidence="6">RING-type domain-containing protein</fullName>
    </recommendedName>
</protein>
<keyword evidence="2 4" id="KW-0863">Zinc-finger</keyword>
<dbReference type="Pfam" id="PF13639">
    <property type="entry name" value="zf-RING_2"/>
    <property type="match status" value="1"/>
</dbReference>
<dbReference type="EMBL" id="JBJUIK010000003">
    <property type="protein sequence ID" value="KAL3532525.1"/>
    <property type="molecule type" value="Genomic_DNA"/>
</dbReference>
<feature type="domain" description="RING-type" evidence="6">
    <location>
        <begin position="66"/>
        <end position="108"/>
    </location>
</feature>
<dbReference type="InterPro" id="IPR013083">
    <property type="entry name" value="Znf_RING/FYVE/PHD"/>
</dbReference>
<proteinExistence type="predicted"/>
<name>A0ABD3AMW3_9GENT</name>
<sequence>MSLPINLDQMFDLDLALTTPPSTTSENSSNDDYANATKLPEEESNDASKKQNQQVELPTVSATGLCTVCMEGFESSTGRGKRVPCGHVFHANCIDKWLSVQHSCPLCRFSVCASAHVFPGTSS</sequence>
<dbReference type="Proteomes" id="UP001630127">
    <property type="component" value="Unassembled WGS sequence"/>
</dbReference>
<comment type="caution">
    <text evidence="7">The sequence shown here is derived from an EMBL/GenBank/DDBJ whole genome shotgun (WGS) entry which is preliminary data.</text>
</comment>
<dbReference type="PROSITE" id="PS50089">
    <property type="entry name" value="ZF_RING_2"/>
    <property type="match status" value="1"/>
</dbReference>
<dbReference type="InterPro" id="IPR051834">
    <property type="entry name" value="RING_finger_E3_ligase"/>
</dbReference>
<gene>
    <name evidence="7" type="ORF">ACH5RR_006046</name>
</gene>
<evidence type="ECO:0000256" key="5">
    <source>
        <dbReference type="SAM" id="MobiDB-lite"/>
    </source>
</evidence>
<reference evidence="7 8" key="1">
    <citation type="submission" date="2024-11" db="EMBL/GenBank/DDBJ databases">
        <title>A near-complete genome assembly of Cinchona calisaya.</title>
        <authorList>
            <person name="Lian D.C."/>
            <person name="Zhao X.W."/>
            <person name="Wei L."/>
        </authorList>
    </citation>
    <scope>NUCLEOTIDE SEQUENCE [LARGE SCALE GENOMIC DNA]</scope>
    <source>
        <tissue evidence="7">Nenye</tissue>
    </source>
</reference>
<dbReference type="SUPFAM" id="SSF57850">
    <property type="entry name" value="RING/U-box"/>
    <property type="match status" value="1"/>
</dbReference>
<evidence type="ECO:0000313" key="7">
    <source>
        <dbReference type="EMBL" id="KAL3532525.1"/>
    </source>
</evidence>